<dbReference type="RefSeq" id="WP_270685588.1">
    <property type="nucleotide sequence ID" value="NZ_JAQFWQ010000024.1"/>
</dbReference>
<feature type="domain" description="ABC transporter" evidence="8">
    <location>
        <begin position="360"/>
        <end position="593"/>
    </location>
</feature>
<dbReference type="GO" id="GO:0005524">
    <property type="term" value="F:ATP binding"/>
    <property type="evidence" value="ECO:0007669"/>
    <property type="project" value="UniProtKB-KW"/>
</dbReference>
<keyword evidence="2 7" id="KW-0812">Transmembrane</keyword>
<name>A0ABT4U2H4_9ACTN</name>
<evidence type="ECO:0000256" key="6">
    <source>
        <dbReference type="ARBA" id="ARBA00023136"/>
    </source>
</evidence>
<feature type="transmembrane region" description="Helical" evidence="7">
    <location>
        <begin position="81"/>
        <end position="101"/>
    </location>
</feature>
<gene>
    <name evidence="10" type="ORF">O4J56_10800</name>
</gene>
<dbReference type="InterPro" id="IPR039421">
    <property type="entry name" value="Type_1_exporter"/>
</dbReference>
<dbReference type="InterPro" id="IPR036640">
    <property type="entry name" value="ABC1_TM_sf"/>
</dbReference>
<evidence type="ECO:0000256" key="2">
    <source>
        <dbReference type="ARBA" id="ARBA00022692"/>
    </source>
</evidence>
<dbReference type="Gene3D" id="1.20.1560.10">
    <property type="entry name" value="ABC transporter type 1, transmembrane domain"/>
    <property type="match status" value="1"/>
</dbReference>
<dbReference type="Pfam" id="PF00005">
    <property type="entry name" value="ABC_tran"/>
    <property type="match status" value="1"/>
</dbReference>
<dbReference type="EMBL" id="JAQFWQ010000024">
    <property type="protein sequence ID" value="MDA2811125.1"/>
    <property type="molecule type" value="Genomic_DNA"/>
</dbReference>
<keyword evidence="3" id="KW-0547">Nucleotide-binding</keyword>
<protein>
    <submittedName>
        <fullName evidence="10">ABC transporter ATP-binding protein</fullName>
    </submittedName>
</protein>
<dbReference type="PANTHER" id="PTHR24221:SF654">
    <property type="entry name" value="ATP-BINDING CASSETTE SUB-FAMILY B MEMBER 6"/>
    <property type="match status" value="1"/>
</dbReference>
<evidence type="ECO:0000256" key="5">
    <source>
        <dbReference type="ARBA" id="ARBA00022989"/>
    </source>
</evidence>
<dbReference type="PROSITE" id="PS50929">
    <property type="entry name" value="ABC_TM1F"/>
    <property type="match status" value="1"/>
</dbReference>
<comment type="subcellular location">
    <subcellularLocation>
        <location evidence="1">Cell membrane</location>
        <topology evidence="1">Multi-pass membrane protein</topology>
    </subcellularLocation>
</comment>
<sequence length="608" mass="64718">MAQRLDSVESTASAVSAAPSTPAESSAGQGFFAPVRGRLASIVALSMLGAVSSVVPFIAIVELARALLPALSGGEVDAGRVRLIVVVAVVALFVSFGASFLSGMLSHLADADLQLSLRQRIIRHLQRLPLGWFDARSSGTVRKLVEGDVNALHQLVAHAIHDVVTVVAVPLVSLAYLFTVEWRLGMAALVPLLVALVLYAAMMRGGSEKYAHYDEATARLSGATVEFVHGIAVVKRFGQAGRSHRRYREETARYVGFVEQWTREAMWLFTVIEIVTSPVVVLVWLLAAGFWAVGAGAAAPIDVLPAVLLGLGLTAPLMKLGASGQFLRNAMKAQESLAGFLALPPVPQAASPRSPEGHRLDFAGVSFAYDGEHRVLHDIAAACRPGTVTALVGASGSGKSTLAKLVPRFYDATEGTVSVGGVDVRGVDEAELYRTVGFVFQDVHLLRASLRDNIRLVRPDAADDEVEQAARAAQIHDRILRFERGYDAVVGEDANLSGGEAQRVTIARALLADAPVLVLDEATAFADPDSEAAIQRALSTLAADRTVLVIAHRLHTVTGADRILVLDEGRLAEDGTHEELVAAGGRYARMWADYQDNHARTLPEGVDA</sequence>
<evidence type="ECO:0000256" key="4">
    <source>
        <dbReference type="ARBA" id="ARBA00022840"/>
    </source>
</evidence>
<dbReference type="SMART" id="SM00382">
    <property type="entry name" value="AAA"/>
    <property type="match status" value="1"/>
</dbReference>
<evidence type="ECO:0000313" key="10">
    <source>
        <dbReference type="EMBL" id="MDA2811125.1"/>
    </source>
</evidence>
<evidence type="ECO:0000256" key="7">
    <source>
        <dbReference type="SAM" id="Phobius"/>
    </source>
</evidence>
<dbReference type="InterPro" id="IPR011527">
    <property type="entry name" value="ABC1_TM_dom"/>
</dbReference>
<dbReference type="Gene3D" id="3.40.50.300">
    <property type="entry name" value="P-loop containing nucleotide triphosphate hydrolases"/>
    <property type="match status" value="1"/>
</dbReference>
<evidence type="ECO:0000256" key="1">
    <source>
        <dbReference type="ARBA" id="ARBA00004651"/>
    </source>
</evidence>
<keyword evidence="6 7" id="KW-0472">Membrane</keyword>
<comment type="caution">
    <text evidence="10">The sequence shown here is derived from an EMBL/GenBank/DDBJ whole genome shotgun (WGS) entry which is preliminary data.</text>
</comment>
<proteinExistence type="predicted"/>
<feature type="transmembrane region" description="Helical" evidence="7">
    <location>
        <begin position="184"/>
        <end position="202"/>
    </location>
</feature>
<dbReference type="PROSITE" id="PS50893">
    <property type="entry name" value="ABC_TRANSPORTER_2"/>
    <property type="match status" value="1"/>
</dbReference>
<feature type="transmembrane region" description="Helical" evidence="7">
    <location>
        <begin position="39"/>
        <end position="61"/>
    </location>
</feature>
<evidence type="ECO:0000259" key="9">
    <source>
        <dbReference type="PROSITE" id="PS50929"/>
    </source>
</evidence>
<keyword evidence="4 10" id="KW-0067">ATP-binding</keyword>
<dbReference type="InterPro" id="IPR027417">
    <property type="entry name" value="P-loop_NTPase"/>
</dbReference>
<accession>A0ABT4U2H4</accession>
<keyword evidence="11" id="KW-1185">Reference proteome</keyword>
<feature type="domain" description="ABC transmembrane type-1" evidence="9">
    <location>
        <begin position="42"/>
        <end position="329"/>
    </location>
</feature>
<dbReference type="PANTHER" id="PTHR24221">
    <property type="entry name" value="ATP-BINDING CASSETTE SUB-FAMILY B"/>
    <property type="match status" value="1"/>
</dbReference>
<dbReference type="Proteomes" id="UP001527866">
    <property type="component" value="Unassembled WGS sequence"/>
</dbReference>
<dbReference type="SUPFAM" id="SSF52540">
    <property type="entry name" value="P-loop containing nucleoside triphosphate hydrolases"/>
    <property type="match status" value="1"/>
</dbReference>
<dbReference type="Pfam" id="PF00664">
    <property type="entry name" value="ABC_membrane"/>
    <property type="match status" value="1"/>
</dbReference>
<dbReference type="InterPro" id="IPR003593">
    <property type="entry name" value="AAA+_ATPase"/>
</dbReference>
<dbReference type="InterPro" id="IPR003439">
    <property type="entry name" value="ABC_transporter-like_ATP-bd"/>
</dbReference>
<feature type="transmembrane region" description="Helical" evidence="7">
    <location>
        <begin position="267"/>
        <end position="291"/>
    </location>
</feature>
<dbReference type="InterPro" id="IPR017871">
    <property type="entry name" value="ABC_transporter-like_CS"/>
</dbReference>
<evidence type="ECO:0000259" key="8">
    <source>
        <dbReference type="PROSITE" id="PS50893"/>
    </source>
</evidence>
<organism evidence="10 11">
    <name type="scientific">Nocardiopsis endophytica</name>
    <dbReference type="NCBI Taxonomy" id="3018445"/>
    <lineage>
        <taxon>Bacteria</taxon>
        <taxon>Bacillati</taxon>
        <taxon>Actinomycetota</taxon>
        <taxon>Actinomycetes</taxon>
        <taxon>Streptosporangiales</taxon>
        <taxon>Nocardiopsidaceae</taxon>
        <taxon>Nocardiopsis</taxon>
    </lineage>
</organism>
<evidence type="ECO:0000256" key="3">
    <source>
        <dbReference type="ARBA" id="ARBA00022741"/>
    </source>
</evidence>
<keyword evidence="5 7" id="KW-1133">Transmembrane helix</keyword>
<dbReference type="PROSITE" id="PS00211">
    <property type="entry name" value="ABC_TRANSPORTER_1"/>
    <property type="match status" value="1"/>
</dbReference>
<feature type="transmembrane region" description="Helical" evidence="7">
    <location>
        <begin position="159"/>
        <end position="178"/>
    </location>
</feature>
<evidence type="ECO:0000313" key="11">
    <source>
        <dbReference type="Proteomes" id="UP001527866"/>
    </source>
</evidence>
<reference evidence="10 11" key="1">
    <citation type="submission" date="2023-01" db="EMBL/GenBank/DDBJ databases">
        <title>Draft genome sequence of Nocardiopsis sp. RSe5-2 isolated from halophytes.</title>
        <authorList>
            <person name="Duangmal K."/>
            <person name="Chantavorakit T."/>
        </authorList>
    </citation>
    <scope>NUCLEOTIDE SEQUENCE [LARGE SCALE GENOMIC DNA]</scope>
    <source>
        <strain evidence="10 11">RSe5-2</strain>
    </source>
</reference>
<dbReference type="SUPFAM" id="SSF90123">
    <property type="entry name" value="ABC transporter transmembrane region"/>
    <property type="match status" value="1"/>
</dbReference>